<keyword evidence="14" id="KW-1185">Reference proteome</keyword>
<gene>
    <name evidence="13" type="ORF">NEMVEDRAFT_v1g235418</name>
</gene>
<dbReference type="SMR" id="A7SG06"/>
<evidence type="ECO:0000256" key="2">
    <source>
        <dbReference type="ARBA" id="ARBA00009063"/>
    </source>
</evidence>
<dbReference type="GO" id="GO:0000149">
    <property type="term" value="F:SNARE binding"/>
    <property type="evidence" value="ECO:0000318"/>
    <property type="project" value="GO_Central"/>
</dbReference>
<keyword evidence="5" id="KW-0532">Neurotransmitter transport</keyword>
<dbReference type="STRING" id="45351.A7SG06"/>
<evidence type="ECO:0000256" key="3">
    <source>
        <dbReference type="ARBA" id="ARBA00022448"/>
    </source>
</evidence>
<evidence type="ECO:0000256" key="7">
    <source>
        <dbReference type="ARBA" id="ARBA00023136"/>
    </source>
</evidence>
<dbReference type="GO" id="GO:0005886">
    <property type="term" value="C:plasma membrane"/>
    <property type="evidence" value="ECO:0000318"/>
    <property type="project" value="GO_Central"/>
</dbReference>
<feature type="coiled-coil region" evidence="9">
    <location>
        <begin position="84"/>
        <end position="111"/>
    </location>
</feature>
<dbReference type="GO" id="GO:0005484">
    <property type="term" value="F:SNAP receptor activity"/>
    <property type="evidence" value="ECO:0000318"/>
    <property type="project" value="GO_Central"/>
</dbReference>
<dbReference type="InterPro" id="IPR045242">
    <property type="entry name" value="Syntaxin"/>
</dbReference>
<dbReference type="CDD" id="cd00179">
    <property type="entry name" value="SynN"/>
    <property type="match status" value="1"/>
</dbReference>
<dbReference type="FunFam" id="1.20.58.70:FF:000011">
    <property type="entry name" value="Syntaxin 4"/>
    <property type="match status" value="1"/>
</dbReference>
<dbReference type="SUPFAM" id="SSF47661">
    <property type="entry name" value="t-snare proteins"/>
    <property type="match status" value="1"/>
</dbReference>
<keyword evidence="3" id="KW-0813">Transport</keyword>
<name>A7SG06_NEMVE</name>
<dbReference type="Gene3D" id="1.20.5.110">
    <property type="match status" value="1"/>
</dbReference>
<dbReference type="SMART" id="SM00397">
    <property type="entry name" value="t_SNARE"/>
    <property type="match status" value="1"/>
</dbReference>
<dbReference type="OMA" id="HPRNAPQ"/>
<evidence type="ECO:0000256" key="1">
    <source>
        <dbReference type="ARBA" id="ARBA00004211"/>
    </source>
</evidence>
<dbReference type="SMART" id="SM00503">
    <property type="entry name" value="SynN"/>
    <property type="match status" value="1"/>
</dbReference>
<keyword evidence="7 11" id="KW-0472">Membrane</keyword>
<dbReference type="OrthoDB" id="10255013at2759"/>
<evidence type="ECO:0000313" key="13">
    <source>
        <dbReference type="EMBL" id="EDO37354.1"/>
    </source>
</evidence>
<comment type="similarity">
    <text evidence="2 8">Belongs to the syntaxin family.</text>
</comment>
<dbReference type="eggNOG" id="KOG0810">
    <property type="taxonomic scope" value="Eukaryota"/>
</dbReference>
<dbReference type="EMBL" id="DS469648">
    <property type="protein sequence ID" value="EDO37354.1"/>
    <property type="molecule type" value="Genomic_DNA"/>
</dbReference>
<dbReference type="KEGG" id="nve:5508862"/>
<dbReference type="PROSITE" id="PS50192">
    <property type="entry name" value="T_SNARE"/>
    <property type="match status" value="1"/>
</dbReference>
<dbReference type="Pfam" id="PF05739">
    <property type="entry name" value="SNARE"/>
    <property type="match status" value="1"/>
</dbReference>
<keyword evidence="9" id="KW-0175">Coiled coil</keyword>
<feature type="compositionally biased region" description="Basic and acidic residues" evidence="10">
    <location>
        <begin position="1"/>
        <end position="18"/>
    </location>
</feature>
<feature type="region of interest" description="Disordered" evidence="10">
    <location>
        <begin position="1"/>
        <end position="22"/>
    </location>
</feature>
<dbReference type="GO" id="GO:0006906">
    <property type="term" value="P:vesicle fusion"/>
    <property type="evidence" value="ECO:0000318"/>
    <property type="project" value="GO_Central"/>
</dbReference>
<dbReference type="GO" id="GO:0006887">
    <property type="term" value="P:exocytosis"/>
    <property type="evidence" value="ECO:0000318"/>
    <property type="project" value="GO_Central"/>
</dbReference>
<feature type="transmembrane region" description="Helical" evidence="11">
    <location>
        <begin position="275"/>
        <end position="296"/>
    </location>
</feature>
<dbReference type="InterPro" id="IPR006012">
    <property type="entry name" value="Syntaxin/epimorphin_CS"/>
</dbReference>
<dbReference type="CDD" id="cd15880">
    <property type="entry name" value="SNARE_syntaxin1"/>
    <property type="match status" value="1"/>
</dbReference>
<comment type="subcellular location">
    <subcellularLocation>
        <location evidence="1">Membrane</location>
        <topology evidence="1">Single-pass type IV membrane protein</topology>
    </subcellularLocation>
</comment>
<dbReference type="Proteomes" id="UP000001593">
    <property type="component" value="Unassembled WGS sequence"/>
</dbReference>
<dbReference type="InterPro" id="IPR000727">
    <property type="entry name" value="T_SNARE_dom"/>
</dbReference>
<proteinExistence type="inferred from homology"/>
<dbReference type="GO" id="GO:0048278">
    <property type="term" value="P:vesicle docking"/>
    <property type="evidence" value="ECO:0000318"/>
    <property type="project" value="GO_Central"/>
</dbReference>
<evidence type="ECO:0000259" key="12">
    <source>
        <dbReference type="PROSITE" id="PS50192"/>
    </source>
</evidence>
<dbReference type="HOGENOM" id="CLU_042423_2_2_1"/>
<dbReference type="GO" id="GO:0031201">
    <property type="term" value="C:SNARE complex"/>
    <property type="evidence" value="ECO:0000318"/>
    <property type="project" value="GO_Central"/>
</dbReference>
<dbReference type="PhylomeDB" id="A7SG06"/>
<dbReference type="GO" id="GO:0006886">
    <property type="term" value="P:intracellular protein transport"/>
    <property type="evidence" value="ECO:0000318"/>
    <property type="project" value="GO_Central"/>
</dbReference>
<feature type="domain" description="T-SNARE coiled-coil homology" evidence="12">
    <location>
        <begin position="201"/>
        <end position="263"/>
    </location>
</feature>
<organism evidence="13 14">
    <name type="scientific">Nematostella vectensis</name>
    <name type="common">Starlet sea anemone</name>
    <dbReference type="NCBI Taxonomy" id="45351"/>
    <lineage>
        <taxon>Eukaryota</taxon>
        <taxon>Metazoa</taxon>
        <taxon>Cnidaria</taxon>
        <taxon>Anthozoa</taxon>
        <taxon>Hexacorallia</taxon>
        <taxon>Actiniaria</taxon>
        <taxon>Edwardsiidae</taxon>
        <taxon>Nematostella</taxon>
    </lineage>
</organism>
<evidence type="ECO:0000256" key="6">
    <source>
        <dbReference type="ARBA" id="ARBA00022989"/>
    </source>
</evidence>
<evidence type="ECO:0000256" key="10">
    <source>
        <dbReference type="SAM" id="MobiDB-lite"/>
    </source>
</evidence>
<dbReference type="PANTHER" id="PTHR19957">
    <property type="entry name" value="SYNTAXIN"/>
    <property type="match status" value="1"/>
</dbReference>
<dbReference type="FunFam" id="1.20.5.110:FF:000023">
    <property type="entry name" value="Syntaxin 3"/>
    <property type="match status" value="1"/>
</dbReference>
<dbReference type="PANTHER" id="PTHR19957:SF424">
    <property type="entry name" value="SYNTAXIN-1A"/>
    <property type="match status" value="1"/>
</dbReference>
<dbReference type="Pfam" id="PF00804">
    <property type="entry name" value="Syntaxin"/>
    <property type="match status" value="1"/>
</dbReference>
<dbReference type="PROSITE" id="PS00914">
    <property type="entry name" value="SYNTAXIN"/>
    <property type="match status" value="1"/>
</dbReference>
<dbReference type="InParanoid" id="A7SG06"/>
<accession>A7SG06</accession>
<evidence type="ECO:0000313" key="14">
    <source>
        <dbReference type="Proteomes" id="UP000001593"/>
    </source>
</evidence>
<dbReference type="GO" id="GO:0012505">
    <property type="term" value="C:endomembrane system"/>
    <property type="evidence" value="ECO:0000318"/>
    <property type="project" value="GO_Central"/>
</dbReference>
<dbReference type="InterPro" id="IPR006011">
    <property type="entry name" value="Syntaxin_N"/>
</dbReference>
<evidence type="ECO:0000256" key="11">
    <source>
        <dbReference type="SAM" id="Phobius"/>
    </source>
</evidence>
<keyword evidence="6 11" id="KW-1133">Transmembrane helix</keyword>
<evidence type="ECO:0000256" key="9">
    <source>
        <dbReference type="SAM" id="Coils"/>
    </source>
</evidence>
<dbReference type="Gene3D" id="1.20.58.70">
    <property type="match status" value="1"/>
</dbReference>
<dbReference type="GO" id="GO:0006836">
    <property type="term" value="P:neurotransmitter transport"/>
    <property type="evidence" value="ECO:0007669"/>
    <property type="project" value="UniProtKB-KW"/>
</dbReference>
<reference evidence="13 14" key="1">
    <citation type="journal article" date="2007" name="Science">
        <title>Sea anemone genome reveals ancestral eumetazoan gene repertoire and genomic organization.</title>
        <authorList>
            <person name="Putnam N.H."/>
            <person name="Srivastava M."/>
            <person name="Hellsten U."/>
            <person name="Dirks B."/>
            <person name="Chapman J."/>
            <person name="Salamov A."/>
            <person name="Terry A."/>
            <person name="Shapiro H."/>
            <person name="Lindquist E."/>
            <person name="Kapitonov V.V."/>
            <person name="Jurka J."/>
            <person name="Genikhovich G."/>
            <person name="Grigoriev I.V."/>
            <person name="Lucas S.M."/>
            <person name="Steele R.E."/>
            <person name="Finnerty J.R."/>
            <person name="Technau U."/>
            <person name="Martindale M.Q."/>
            <person name="Rokhsar D.S."/>
        </authorList>
    </citation>
    <scope>NUCLEOTIDE SEQUENCE [LARGE SCALE GENOMIC DNA]</scope>
    <source>
        <strain evidence="14">CH2 X CH6</strain>
    </source>
</reference>
<keyword evidence="4 11" id="KW-0812">Transmembrane</keyword>
<evidence type="ECO:0000256" key="4">
    <source>
        <dbReference type="ARBA" id="ARBA00022692"/>
    </source>
</evidence>
<evidence type="ECO:0000256" key="5">
    <source>
        <dbReference type="ARBA" id="ARBA00022775"/>
    </source>
</evidence>
<protein>
    <recommendedName>
        <fullName evidence="12">t-SNARE coiled-coil homology domain-containing protein</fullName>
    </recommendedName>
</protein>
<evidence type="ECO:0000256" key="8">
    <source>
        <dbReference type="RuleBase" id="RU003858"/>
    </source>
</evidence>
<dbReference type="AlphaFoldDB" id="A7SG06"/>
<sequence length="298" mass="34043">MRDRLDFLRAEDNTRDDGPPEYEDSIAIPMGGEFMDDFFQQTANIRENIDKIAQDVERVKKAHSAVLSSAVPDQEVKDNLEICMSRIQKTANTVRSRIKAMEQQIKEDEKQGGSLHNNYAEARIKKCQHATLSRKFIEVMSEYNTTQTEYRELCKARICRQLEITGKSKTSEEVEDMLESGNPSIFTSDIVIQTQQAKQALGDIEARHRDIITLEKNIQELHEMFQDMYMLVESQGEMIDRIEFNVEQAVDYVQSAKTDTKKALTYQSKARRKKILIIICCLILLAIIIGAIVGALNG</sequence>
<dbReference type="InterPro" id="IPR010989">
    <property type="entry name" value="SNARE"/>
</dbReference>